<evidence type="ECO:0000313" key="1">
    <source>
        <dbReference type="EMBL" id="ETM50232.1"/>
    </source>
</evidence>
<organism evidence="1">
    <name type="scientific">Phytophthora nicotianae</name>
    <name type="common">Potato buckeye rot agent</name>
    <name type="synonym">Phytophthora parasitica</name>
    <dbReference type="NCBI Taxonomy" id="4792"/>
    <lineage>
        <taxon>Eukaryota</taxon>
        <taxon>Sar</taxon>
        <taxon>Stramenopiles</taxon>
        <taxon>Oomycota</taxon>
        <taxon>Peronosporomycetes</taxon>
        <taxon>Peronosporales</taxon>
        <taxon>Peronosporaceae</taxon>
        <taxon>Phytophthora</taxon>
    </lineage>
</organism>
<proteinExistence type="predicted"/>
<sequence length="34" mass="3870">MSSVFNTGVEPAMVMQKRIADKFTAFFKSSRRSD</sequence>
<gene>
    <name evidence="1" type="ORF">L914_05687</name>
</gene>
<name>W2NNP1_PHYNI</name>
<dbReference type="AlphaFoldDB" id="W2NNP1"/>
<accession>W2NNP1</accession>
<dbReference type="Proteomes" id="UP000054532">
    <property type="component" value="Unassembled WGS sequence"/>
</dbReference>
<dbReference type="EMBL" id="KI692017">
    <property type="protein sequence ID" value="ETM50232.1"/>
    <property type="molecule type" value="Genomic_DNA"/>
</dbReference>
<protein>
    <submittedName>
        <fullName evidence="1">Uncharacterized protein</fullName>
    </submittedName>
</protein>
<reference evidence="1" key="1">
    <citation type="submission" date="2013-11" db="EMBL/GenBank/DDBJ databases">
        <title>The Genome Sequence of Phytophthora parasitica IAC_01/95.</title>
        <authorList>
            <consortium name="The Broad Institute Genomics Platform"/>
            <person name="Russ C."/>
            <person name="Tyler B."/>
            <person name="Panabieres F."/>
            <person name="Shan W."/>
            <person name="Tripathy S."/>
            <person name="Grunwald N."/>
            <person name="Machado M."/>
            <person name="Johnson C.S."/>
            <person name="Arredondo F."/>
            <person name="Hong C."/>
            <person name="Coffey M."/>
            <person name="Young S.K."/>
            <person name="Zeng Q."/>
            <person name="Gargeya S."/>
            <person name="Fitzgerald M."/>
            <person name="Abouelleil A."/>
            <person name="Alvarado L."/>
            <person name="Chapman S.B."/>
            <person name="Gainer-Dewar J."/>
            <person name="Goldberg J."/>
            <person name="Griggs A."/>
            <person name="Gujja S."/>
            <person name="Hansen M."/>
            <person name="Howarth C."/>
            <person name="Imamovic A."/>
            <person name="Ireland A."/>
            <person name="Larimer J."/>
            <person name="McCowan C."/>
            <person name="Murphy C."/>
            <person name="Pearson M."/>
            <person name="Poon T.W."/>
            <person name="Priest M."/>
            <person name="Roberts A."/>
            <person name="Saif S."/>
            <person name="Shea T."/>
            <person name="Sykes S."/>
            <person name="Wortman J."/>
            <person name="Nusbaum C."/>
            <person name="Birren B."/>
        </authorList>
    </citation>
    <scope>NUCLEOTIDE SEQUENCE [LARGE SCALE GENOMIC DNA]</scope>
    <source>
        <strain evidence="1">IAC_01/95</strain>
    </source>
</reference>